<name>A0A1M6Q540_9GAMM</name>
<dbReference type="PANTHER" id="PTHR10625">
    <property type="entry name" value="HISTONE DEACETYLASE HDAC1-RELATED"/>
    <property type="match status" value="1"/>
</dbReference>
<dbReference type="PANTHER" id="PTHR10625:SF17">
    <property type="entry name" value="HISTONE DEACETYLASE 8"/>
    <property type="match status" value="1"/>
</dbReference>
<dbReference type="GO" id="GO:0016787">
    <property type="term" value="F:hydrolase activity"/>
    <property type="evidence" value="ECO:0007669"/>
    <property type="project" value="UniProtKB-KW"/>
</dbReference>
<evidence type="ECO:0000313" key="8">
    <source>
        <dbReference type="Proteomes" id="UP000184497"/>
    </source>
</evidence>
<evidence type="ECO:0000313" key="7">
    <source>
        <dbReference type="EMBL" id="SHK15270.1"/>
    </source>
</evidence>
<comment type="similarity">
    <text evidence="2">Belongs to the histone deacetylase family.</text>
</comment>
<evidence type="ECO:0000256" key="1">
    <source>
        <dbReference type="ARBA" id="ARBA00001947"/>
    </source>
</evidence>
<dbReference type="InterPro" id="IPR000286">
    <property type="entry name" value="HDACs"/>
</dbReference>
<dbReference type="Gene3D" id="3.40.800.20">
    <property type="entry name" value="Histone deacetylase domain"/>
    <property type="match status" value="1"/>
</dbReference>
<dbReference type="GO" id="GO:0040029">
    <property type="term" value="P:epigenetic regulation of gene expression"/>
    <property type="evidence" value="ECO:0007669"/>
    <property type="project" value="TreeGrafter"/>
</dbReference>
<dbReference type="CDD" id="cd10001">
    <property type="entry name" value="HDAC_classII_APAH"/>
    <property type="match status" value="1"/>
</dbReference>
<evidence type="ECO:0000256" key="4">
    <source>
        <dbReference type="ARBA" id="ARBA00022801"/>
    </source>
</evidence>
<organism evidence="7 8">
    <name type="scientific">Marinobacter antarcticus</name>
    <dbReference type="NCBI Taxonomy" id="564117"/>
    <lineage>
        <taxon>Bacteria</taxon>
        <taxon>Pseudomonadati</taxon>
        <taxon>Pseudomonadota</taxon>
        <taxon>Gammaproteobacteria</taxon>
        <taxon>Pseudomonadales</taxon>
        <taxon>Marinobacteraceae</taxon>
        <taxon>Marinobacter</taxon>
    </lineage>
</organism>
<dbReference type="SUPFAM" id="SSF52768">
    <property type="entry name" value="Arginase/deacetylase"/>
    <property type="match status" value="1"/>
</dbReference>
<protein>
    <submittedName>
        <fullName evidence="7">Acetoin utilization deacetylase AcuC</fullName>
    </submittedName>
</protein>
<feature type="domain" description="Histone deacetylase" evidence="6">
    <location>
        <begin position="48"/>
        <end position="356"/>
    </location>
</feature>
<dbReference type="Proteomes" id="UP000184497">
    <property type="component" value="Unassembled WGS sequence"/>
</dbReference>
<dbReference type="STRING" id="564117.SAMN05216369_0694"/>
<accession>A0A1M6Q540</accession>
<evidence type="ECO:0000259" key="6">
    <source>
        <dbReference type="Pfam" id="PF00850"/>
    </source>
</evidence>
<dbReference type="InterPro" id="IPR023801">
    <property type="entry name" value="His_deacetylse_dom"/>
</dbReference>
<keyword evidence="5" id="KW-0862">Zinc</keyword>
<dbReference type="EMBL" id="FRAQ01000001">
    <property type="protein sequence ID" value="SHK15270.1"/>
    <property type="molecule type" value="Genomic_DNA"/>
</dbReference>
<reference evidence="8" key="1">
    <citation type="submission" date="2016-11" db="EMBL/GenBank/DDBJ databases">
        <authorList>
            <person name="Varghese N."/>
            <person name="Submissions S."/>
        </authorList>
    </citation>
    <scope>NUCLEOTIDE SEQUENCE [LARGE SCALE GENOMIC DNA]</scope>
    <source>
        <strain evidence="8">CGMCC 1.10835</strain>
    </source>
</reference>
<keyword evidence="3" id="KW-0479">Metal-binding</keyword>
<comment type="cofactor">
    <cofactor evidence="1">
        <name>Zn(2+)</name>
        <dbReference type="ChEBI" id="CHEBI:29105"/>
    </cofactor>
</comment>
<proteinExistence type="inferred from homology"/>
<dbReference type="GO" id="GO:0046872">
    <property type="term" value="F:metal ion binding"/>
    <property type="evidence" value="ECO:0007669"/>
    <property type="project" value="UniProtKB-KW"/>
</dbReference>
<dbReference type="InterPro" id="IPR023696">
    <property type="entry name" value="Ureohydrolase_dom_sf"/>
</dbReference>
<evidence type="ECO:0000256" key="2">
    <source>
        <dbReference type="ARBA" id="ARBA00005947"/>
    </source>
</evidence>
<gene>
    <name evidence="7" type="ORF">SAMN05216369_0694</name>
</gene>
<sequence length="365" mass="39872">MSHCTSCGKVRHQADPGIRDMKTVFSPLHHLRSVKTELDGGILIEPHEKPSRVETILARVKSQTLGEVLEPEEFGLGPVKRVHKPDYVEFLEHCWADWVAAGKPGEAIPAVWCGRGMRARMPKDIDGRLGYYSFAAETSISDGTWEAACASANVALTAQKLVANGERAVFALCRPPGHHAHADLFGGYCFFNNAAITAQAFRDQGYQRVAILDLDFHHGNGTQAIFYDRSDVLTISLHGDPDLAFPHFLGFEDETGEGEGEGYNLNIVYPPGTPYGVWSQGLETACERIAAFQPGALVIALGVDTFEDDPISFFKLKSADYLSLGKRIEQLGFPTVFTMEGGYGVDAIGVNAVNVMQGFEGKKHK</sequence>
<keyword evidence="8" id="KW-1185">Reference proteome</keyword>
<dbReference type="InterPro" id="IPR037138">
    <property type="entry name" value="His_deacetylse_dom_sf"/>
</dbReference>
<keyword evidence="4" id="KW-0378">Hydrolase</keyword>
<dbReference type="Pfam" id="PF00850">
    <property type="entry name" value="Hist_deacetyl"/>
    <property type="match status" value="1"/>
</dbReference>
<dbReference type="AlphaFoldDB" id="A0A1M6Q540"/>
<evidence type="ECO:0000256" key="3">
    <source>
        <dbReference type="ARBA" id="ARBA00022723"/>
    </source>
</evidence>
<dbReference type="PRINTS" id="PR01270">
    <property type="entry name" value="HDASUPER"/>
</dbReference>
<dbReference type="GO" id="GO:0004407">
    <property type="term" value="F:histone deacetylase activity"/>
    <property type="evidence" value="ECO:0007669"/>
    <property type="project" value="TreeGrafter"/>
</dbReference>
<evidence type="ECO:0000256" key="5">
    <source>
        <dbReference type="ARBA" id="ARBA00022833"/>
    </source>
</evidence>